<dbReference type="Pfam" id="PF13588">
    <property type="entry name" value="HSDR_N_2"/>
    <property type="match status" value="1"/>
</dbReference>
<organism evidence="2 3">
    <name type="scientific">Ornithobacterium rhinotracheale</name>
    <dbReference type="NCBI Taxonomy" id="28251"/>
    <lineage>
        <taxon>Bacteria</taxon>
        <taxon>Pseudomonadati</taxon>
        <taxon>Bacteroidota</taxon>
        <taxon>Flavobacteriia</taxon>
        <taxon>Flavobacteriales</taxon>
        <taxon>Weeksellaceae</taxon>
        <taxon>Ornithobacterium</taxon>
    </lineage>
</organism>
<protein>
    <submittedName>
        <fullName evidence="2">Type I restriction enzyme HsdR N-terminal domain-containing protein</fullName>
    </submittedName>
</protein>
<dbReference type="InterPro" id="IPR029464">
    <property type="entry name" value="HSDR_N"/>
</dbReference>
<evidence type="ECO:0000259" key="1">
    <source>
        <dbReference type="Pfam" id="PF13588"/>
    </source>
</evidence>
<dbReference type="Proteomes" id="UP000287701">
    <property type="component" value="Chromosome"/>
</dbReference>
<dbReference type="OrthoDB" id="9790377at2"/>
<sequence length="154" mass="18436">MLSNSFIKLPVLNFPEKYQFRIKKTEKTTFIFCSWRKKWLVLTPEEWVRQHVLQFLVRSLNYRPESIGTEIPVKINGLPQRADCIVYQKAQPFILCECKKPEVKITQKTMDQILRYNQEIRAPWIYLTNGIQHIVAQWNDGEIQFQPFLPENHN</sequence>
<dbReference type="EMBL" id="CP035107">
    <property type="protein sequence ID" value="QAR30446.1"/>
    <property type="molecule type" value="Genomic_DNA"/>
</dbReference>
<name>A0A410JQN6_ORNRH</name>
<gene>
    <name evidence="2" type="ORF">EQP59_03295</name>
</gene>
<dbReference type="AlphaFoldDB" id="A0A410JQN6"/>
<accession>A0A410JQN6</accession>
<reference evidence="2 3" key="1">
    <citation type="submission" date="2019-01" db="EMBL/GenBank/DDBJ databases">
        <title>Whole Genome of Ornithobacterium rhinotracheale FARPER-174b.</title>
        <authorList>
            <person name="Tataje-Lavanda L.A."/>
            <person name="Montalvan A."/>
            <person name="Montesinos R."/>
            <person name="Zimic M."/>
            <person name="Fernandez-Sanchez M."/>
            <person name="Fernandez-Diaz M."/>
        </authorList>
    </citation>
    <scope>NUCLEOTIDE SEQUENCE [LARGE SCALE GENOMIC DNA]</scope>
    <source>
        <strain evidence="2 3">FARPER-174b</strain>
    </source>
</reference>
<evidence type="ECO:0000313" key="2">
    <source>
        <dbReference type="EMBL" id="QAR30446.1"/>
    </source>
</evidence>
<evidence type="ECO:0000313" key="3">
    <source>
        <dbReference type="Proteomes" id="UP000287701"/>
    </source>
</evidence>
<feature type="domain" description="Type I restriction enzyme R protein N-terminal" evidence="1">
    <location>
        <begin position="44"/>
        <end position="146"/>
    </location>
</feature>
<proteinExistence type="predicted"/>